<dbReference type="InterPro" id="IPR017972">
    <property type="entry name" value="Cyt_P450_CS"/>
</dbReference>
<proteinExistence type="inferred from homology"/>
<dbReference type="Pfam" id="PF00067">
    <property type="entry name" value="p450"/>
    <property type="match status" value="1"/>
</dbReference>
<dbReference type="PANTHER" id="PTHR24301">
    <property type="entry name" value="THROMBOXANE-A SYNTHASE"/>
    <property type="match status" value="1"/>
</dbReference>
<dbReference type="InterPro" id="IPR001128">
    <property type="entry name" value="Cyt_P450"/>
</dbReference>
<dbReference type="InterPro" id="IPR002401">
    <property type="entry name" value="Cyt_P450_E_grp-I"/>
</dbReference>
<organism evidence="10">
    <name type="scientific">Chloropicon primus</name>
    <dbReference type="NCBI Taxonomy" id="1764295"/>
    <lineage>
        <taxon>Eukaryota</taxon>
        <taxon>Viridiplantae</taxon>
        <taxon>Chlorophyta</taxon>
        <taxon>Chloropicophyceae</taxon>
        <taxon>Chloropicales</taxon>
        <taxon>Chloropicaceae</taxon>
        <taxon>Chloropicon</taxon>
    </lineage>
</organism>
<dbReference type="GO" id="GO:0020037">
    <property type="term" value="F:heme binding"/>
    <property type="evidence" value="ECO:0007669"/>
    <property type="project" value="InterPro"/>
</dbReference>
<keyword evidence="7 9" id="KW-0503">Monooxygenase</keyword>
<dbReference type="PRINTS" id="PR00385">
    <property type="entry name" value="P450"/>
</dbReference>
<dbReference type="PRINTS" id="PR00463">
    <property type="entry name" value="EP450I"/>
</dbReference>
<evidence type="ECO:0000256" key="7">
    <source>
        <dbReference type="ARBA" id="ARBA00023033"/>
    </source>
</evidence>
<protein>
    <recommendedName>
        <fullName evidence="11">Cytochrome P450</fullName>
    </recommendedName>
</protein>
<comment type="similarity">
    <text evidence="2 9">Belongs to the cytochrome P450 family.</text>
</comment>
<gene>
    <name evidence="10" type="ORF">CPRI1469_LOCUS1917</name>
</gene>
<dbReference type="GO" id="GO:0005506">
    <property type="term" value="F:iron ion binding"/>
    <property type="evidence" value="ECO:0007669"/>
    <property type="project" value="InterPro"/>
</dbReference>
<feature type="binding site" description="axial binding residue" evidence="8">
    <location>
        <position position="484"/>
    </location>
    <ligand>
        <name>heme</name>
        <dbReference type="ChEBI" id="CHEBI:30413"/>
    </ligand>
    <ligandPart>
        <name>Fe</name>
        <dbReference type="ChEBI" id="CHEBI:18248"/>
    </ligandPart>
</feature>
<keyword evidence="4 8" id="KW-0479">Metal-binding</keyword>
<evidence type="ECO:0000256" key="9">
    <source>
        <dbReference type="RuleBase" id="RU000461"/>
    </source>
</evidence>
<dbReference type="SUPFAM" id="SSF48264">
    <property type="entry name" value="Cytochrome P450"/>
    <property type="match status" value="1"/>
</dbReference>
<accession>A0A7S2T029</accession>
<evidence type="ECO:0000256" key="4">
    <source>
        <dbReference type="ARBA" id="ARBA00022723"/>
    </source>
</evidence>
<keyword evidence="5 9" id="KW-0560">Oxidoreductase</keyword>
<evidence type="ECO:0000256" key="6">
    <source>
        <dbReference type="ARBA" id="ARBA00023004"/>
    </source>
</evidence>
<dbReference type="FunFam" id="1.10.630.10:FF:000182">
    <property type="entry name" value="Cytochrome P450 3A4"/>
    <property type="match status" value="1"/>
</dbReference>
<sequence>MSMMLGATVGAAVAAIAYAPLETKSKWLLVCGAAVAYASRDLVRAMWKLRKVPGPLPLPLLGNVLSFANQEIHLTYAKWHLRYGKTFKWWAGPYPVIVTSDLEVVHRVGLRKFSQFKNHTPLPDHVVPLFPGEMKVMRFGMDVSRDLRWKGLRSTANSIFRSREVMSAFAPLMKASADALSERLGRVKEGESVDIWRALGDMTLDVVGSTVFGVRFKSVKEEGADVVKAARIIFKNSSPFSFNNPYLLLALVTPSFIHPVLQFFAERYPTQAMREQFWAAEHLGKVSDQVFDLAQSGQIGSPDDPYHYNGNSFLKLFIEGHNRETNKNLSKDEVVAQAFTFLLAGYETTANTLAYAIYLLTQNKEAEEKLVEEIDRLGKGKPGLPSIEELKDYTYLQAVVKEVLRVFGPATLTTRESSKDLTIHGLSVYKSTTVHLTMNSLHWNEKYFPEPQRFLPERFVEGSEIYEKQVHRAHLPFGLGPRMCVASNFALTEAKLALITLYKKYRFDYDTKHEFKTAMGVTLSPVNGVRVFVRKRLA</sequence>
<dbReference type="EMBL" id="HBHL01003088">
    <property type="protein sequence ID" value="CAD9713068.1"/>
    <property type="molecule type" value="Transcribed_RNA"/>
</dbReference>
<keyword evidence="6 8" id="KW-0408">Iron</keyword>
<evidence type="ECO:0000256" key="2">
    <source>
        <dbReference type="ARBA" id="ARBA00010617"/>
    </source>
</evidence>
<comment type="cofactor">
    <cofactor evidence="1 8">
        <name>heme</name>
        <dbReference type="ChEBI" id="CHEBI:30413"/>
    </cofactor>
</comment>
<dbReference type="GO" id="GO:0004497">
    <property type="term" value="F:monooxygenase activity"/>
    <property type="evidence" value="ECO:0007669"/>
    <property type="project" value="UniProtKB-KW"/>
</dbReference>
<evidence type="ECO:0000256" key="5">
    <source>
        <dbReference type="ARBA" id="ARBA00023002"/>
    </source>
</evidence>
<keyword evidence="3 8" id="KW-0349">Heme</keyword>
<evidence type="ECO:0000313" key="10">
    <source>
        <dbReference type="EMBL" id="CAD9713068.1"/>
    </source>
</evidence>
<dbReference type="GO" id="GO:0016705">
    <property type="term" value="F:oxidoreductase activity, acting on paired donors, with incorporation or reduction of molecular oxygen"/>
    <property type="evidence" value="ECO:0007669"/>
    <property type="project" value="InterPro"/>
</dbReference>
<dbReference type="PANTHER" id="PTHR24301:SF2">
    <property type="entry name" value="THROMBOXANE-A SYNTHASE"/>
    <property type="match status" value="1"/>
</dbReference>
<dbReference type="InterPro" id="IPR036396">
    <property type="entry name" value="Cyt_P450_sf"/>
</dbReference>
<evidence type="ECO:0000256" key="3">
    <source>
        <dbReference type="ARBA" id="ARBA00022617"/>
    </source>
</evidence>
<reference evidence="10" key="1">
    <citation type="submission" date="2021-01" db="EMBL/GenBank/DDBJ databases">
        <authorList>
            <person name="Corre E."/>
            <person name="Pelletier E."/>
            <person name="Niang G."/>
            <person name="Scheremetjew M."/>
            <person name="Finn R."/>
            <person name="Kale V."/>
            <person name="Holt S."/>
            <person name="Cochrane G."/>
            <person name="Meng A."/>
            <person name="Brown T."/>
            <person name="Cohen L."/>
        </authorList>
    </citation>
    <scope>NUCLEOTIDE SEQUENCE</scope>
    <source>
        <strain evidence="10">CCMP1205</strain>
    </source>
</reference>
<evidence type="ECO:0000256" key="1">
    <source>
        <dbReference type="ARBA" id="ARBA00001971"/>
    </source>
</evidence>
<name>A0A7S2T029_9CHLO</name>
<evidence type="ECO:0008006" key="11">
    <source>
        <dbReference type="Google" id="ProtNLM"/>
    </source>
</evidence>
<dbReference type="PROSITE" id="PS00086">
    <property type="entry name" value="CYTOCHROME_P450"/>
    <property type="match status" value="1"/>
</dbReference>
<dbReference type="AlphaFoldDB" id="A0A7S2T029"/>
<dbReference type="Gene3D" id="1.10.630.10">
    <property type="entry name" value="Cytochrome P450"/>
    <property type="match status" value="1"/>
</dbReference>
<evidence type="ECO:0000256" key="8">
    <source>
        <dbReference type="PIRSR" id="PIRSR602401-1"/>
    </source>
</evidence>